<protein>
    <submittedName>
        <fullName evidence="3">Uncharacterized protein</fullName>
    </submittedName>
</protein>
<organism evidence="3">
    <name type="scientific">Timema genevievae</name>
    <name type="common">Walking stick</name>
    <dbReference type="NCBI Taxonomy" id="629358"/>
    <lineage>
        <taxon>Eukaryota</taxon>
        <taxon>Metazoa</taxon>
        <taxon>Ecdysozoa</taxon>
        <taxon>Arthropoda</taxon>
        <taxon>Hexapoda</taxon>
        <taxon>Insecta</taxon>
        <taxon>Pterygota</taxon>
        <taxon>Neoptera</taxon>
        <taxon>Polyneoptera</taxon>
        <taxon>Phasmatodea</taxon>
        <taxon>Timematodea</taxon>
        <taxon>Timematoidea</taxon>
        <taxon>Timematidae</taxon>
        <taxon>Timema</taxon>
    </lineage>
</organism>
<feature type="compositionally biased region" description="Polar residues" evidence="1">
    <location>
        <begin position="281"/>
        <end position="315"/>
    </location>
</feature>
<dbReference type="EMBL" id="OE842319">
    <property type="protein sequence ID" value="CAD7599457.1"/>
    <property type="molecule type" value="Genomic_DNA"/>
</dbReference>
<keyword evidence="2" id="KW-0472">Membrane</keyword>
<feature type="compositionally biased region" description="Polar residues" evidence="1">
    <location>
        <begin position="342"/>
        <end position="374"/>
    </location>
</feature>
<feature type="compositionally biased region" description="Basic and acidic residues" evidence="1">
    <location>
        <begin position="239"/>
        <end position="253"/>
    </location>
</feature>
<feature type="region of interest" description="Disordered" evidence="1">
    <location>
        <begin position="239"/>
        <end position="392"/>
    </location>
</feature>
<evidence type="ECO:0000256" key="1">
    <source>
        <dbReference type="SAM" id="MobiDB-lite"/>
    </source>
</evidence>
<keyword evidence="2" id="KW-1133">Transmembrane helix</keyword>
<keyword evidence="2" id="KW-0812">Transmembrane</keyword>
<accession>A0A7R9PNC2</accession>
<feature type="compositionally biased region" description="Basic and acidic residues" evidence="1">
    <location>
        <begin position="264"/>
        <end position="278"/>
    </location>
</feature>
<feature type="transmembrane region" description="Helical" evidence="2">
    <location>
        <begin position="582"/>
        <end position="603"/>
    </location>
</feature>
<sequence length="716" mass="77604">MASLVLTDSSQLTANGFEKLPDQISQPQSPLNLQELVGHLQELTGNMDREEVGGMNPTPRTALDEWFTLMTQEDGVQFQLNAFRDWKYTQPGFKPQHTRHRQSRLNDVDHVLTGTGSNNVNVDVDHVLTGTGSNNVNVDADHVLTGTGSNNVNVDVDHVLIGTGSNNVNVDVDHVLTGAARPSFLANIPQPKSNNTEEHERESIDRTDGDSAPPSWGGVLNPEVQDMLHGPVVNDTYLHKVDSDDVPDTKDTNFPHNNSTDVVDSPHVEDPGSTHLEEEINNSGNITAGSSANTEDSTNNTSYKSQDVNPPTNDTAVAGKEAQSAASPSQSQSNIVGPIVTELNTTRSGNITASPSTNLSSSDAEVVNANTSAVEHSEAEDSNTAHSGVDSEATFNKTISASGLDTPDLNNDTETVPPVLPINQNETIAPMLPINQTETIAQVLPINQNETIAPMLPINQTETIAQVLPINQNETIAPVLPINQTETIAPVLPINQNETIAPVLPINQTETIAPVLPINQTETIAPVLPINQTETISPVLTINQTENLIMGQGLALSSEQHAEHGHLSAGNHPTFLQPSESAGILAGVFVGLALLGYVGLLVWRRILEKRYGNREMLVNEDDFYDTSDLKHFEYHRNGCEPVVETFYKNLAQLANAPVVLSQNTEDEEIEVRISVGHPLEMEKAHYDRYVKLLLILSFYSCLQAVERVAGSEWVVT</sequence>
<proteinExistence type="predicted"/>
<evidence type="ECO:0000256" key="2">
    <source>
        <dbReference type="SAM" id="Phobius"/>
    </source>
</evidence>
<feature type="compositionally biased region" description="Low complexity" evidence="1">
    <location>
        <begin position="322"/>
        <end position="333"/>
    </location>
</feature>
<feature type="compositionally biased region" description="Basic and acidic residues" evidence="1">
    <location>
        <begin position="195"/>
        <end position="209"/>
    </location>
</feature>
<feature type="region of interest" description="Disordered" evidence="1">
    <location>
        <begin position="183"/>
        <end position="215"/>
    </location>
</feature>
<name>A0A7R9PNC2_TIMGE</name>
<evidence type="ECO:0000313" key="3">
    <source>
        <dbReference type="EMBL" id="CAD7599457.1"/>
    </source>
</evidence>
<reference evidence="3" key="1">
    <citation type="submission" date="2020-11" db="EMBL/GenBank/DDBJ databases">
        <authorList>
            <person name="Tran Van P."/>
        </authorList>
    </citation>
    <scope>NUCLEOTIDE SEQUENCE</scope>
</reference>
<dbReference type="AlphaFoldDB" id="A0A7R9PNC2"/>
<gene>
    <name evidence="3" type="ORF">TGEB3V08_LOCUS7363</name>
</gene>